<dbReference type="InterPro" id="IPR016840">
    <property type="entry name" value="Glyco_hydro_43_endo_a_Ara-ase"/>
</dbReference>
<comment type="caution">
    <text evidence="7">The sequence shown here is derived from an EMBL/GenBank/DDBJ whole genome shotgun (WGS) entry which is preliminary data.</text>
</comment>
<dbReference type="InterPro" id="IPR006710">
    <property type="entry name" value="Glyco_hydro_43"/>
</dbReference>
<evidence type="ECO:0000256" key="4">
    <source>
        <dbReference type="ARBA" id="ARBA00023295"/>
    </source>
</evidence>
<accession>A0ABS5K1Q6</accession>
<organism evidence="7 8">
    <name type="scientific">Carboxylicivirga linearis</name>
    <dbReference type="NCBI Taxonomy" id="1628157"/>
    <lineage>
        <taxon>Bacteria</taxon>
        <taxon>Pseudomonadati</taxon>
        <taxon>Bacteroidota</taxon>
        <taxon>Bacteroidia</taxon>
        <taxon>Marinilabiliales</taxon>
        <taxon>Marinilabiliaceae</taxon>
        <taxon>Carboxylicivirga</taxon>
    </lineage>
</organism>
<dbReference type="SUPFAM" id="SSF75005">
    <property type="entry name" value="Arabinanase/levansucrase/invertase"/>
    <property type="match status" value="1"/>
</dbReference>
<proteinExistence type="inferred from homology"/>
<protein>
    <submittedName>
        <fullName evidence="7">Arabinan endo-1,5-alpha-L-arabinosidase</fullName>
    </submittedName>
</protein>
<sequence length="338" mass="38099">MNKSYFLLIMIISLLLSISANAQRRHFRDLTGKTFPLDSIRSHDPVIIKQDSVYYVFATGFGISVISSTDMENWTIEKPVFAEAPKWATEAIPEYRGHTWAPDISYFNGQYYLYYSVSAFGKNTSCIGVATNKTLHPSDPDFKWVDHGKVIQSFPGKTNWNAIDGNLILDENDAPWLSFGSFWGGLQLVQLSDDGLSPAQDINTFATIASRRTSDEDRRENSIEAPFIYQKGDYYYLFASIDFCCRGMNSTYKIIIGRSKTIQGPYLDKEGKRMDKGGGTILLQGNDRWAGVGHNGAAHIDGKDILVYHGYDRQNNGASKLLIKEMKWVDGWPVIDHL</sequence>
<feature type="signal peptide" evidence="6">
    <location>
        <begin position="1"/>
        <end position="22"/>
    </location>
</feature>
<evidence type="ECO:0000313" key="7">
    <source>
        <dbReference type="EMBL" id="MBS2101035.1"/>
    </source>
</evidence>
<dbReference type="PANTHER" id="PTHR43301:SF3">
    <property type="entry name" value="ARABINAN ENDO-1,5-ALPHA-L-ARABINOSIDASE A-RELATED"/>
    <property type="match status" value="1"/>
</dbReference>
<dbReference type="PIRSF" id="PIRSF026534">
    <property type="entry name" value="Endo_alpha-L-arabinosidase"/>
    <property type="match status" value="1"/>
</dbReference>
<evidence type="ECO:0000256" key="5">
    <source>
        <dbReference type="PIRNR" id="PIRNR026534"/>
    </source>
</evidence>
<dbReference type="Proteomes" id="UP000708576">
    <property type="component" value="Unassembled WGS sequence"/>
</dbReference>
<evidence type="ECO:0000256" key="1">
    <source>
        <dbReference type="ARBA" id="ARBA00004834"/>
    </source>
</evidence>
<keyword evidence="8" id="KW-1185">Reference proteome</keyword>
<evidence type="ECO:0000256" key="6">
    <source>
        <dbReference type="SAM" id="SignalP"/>
    </source>
</evidence>
<feature type="chain" id="PRO_5045799414" evidence="6">
    <location>
        <begin position="23"/>
        <end position="338"/>
    </location>
</feature>
<reference evidence="7 8" key="1">
    <citation type="journal article" date="2015" name="Int. J. Syst. Evol. Microbiol.">
        <title>Carboxylicivirga linearis sp. nov., isolated from a sea cucumber culture pond.</title>
        <authorList>
            <person name="Wang F.Q."/>
            <person name="Zhou Y.X."/>
            <person name="Lin X.Z."/>
            <person name="Chen G.J."/>
            <person name="Du Z.J."/>
        </authorList>
    </citation>
    <scope>NUCLEOTIDE SEQUENCE [LARGE SCALE GENOMIC DNA]</scope>
    <source>
        <strain evidence="7 8">FB218</strain>
    </source>
</reference>
<comment type="pathway">
    <text evidence="1 5">Glycan metabolism; L-arabinan degradation.</text>
</comment>
<dbReference type="RefSeq" id="WP_212220035.1">
    <property type="nucleotide sequence ID" value="NZ_JAGUCO010000036.1"/>
</dbReference>
<evidence type="ECO:0000313" key="8">
    <source>
        <dbReference type="Proteomes" id="UP000708576"/>
    </source>
</evidence>
<comment type="similarity">
    <text evidence="2 5">Belongs to the glycosyl hydrolase 43 family.</text>
</comment>
<dbReference type="EMBL" id="JAGUCO010000036">
    <property type="protein sequence ID" value="MBS2101035.1"/>
    <property type="molecule type" value="Genomic_DNA"/>
</dbReference>
<dbReference type="PANTHER" id="PTHR43301">
    <property type="entry name" value="ARABINAN ENDO-1,5-ALPHA-L-ARABINOSIDASE"/>
    <property type="match status" value="1"/>
</dbReference>
<gene>
    <name evidence="7" type="ORF">KEM10_22310</name>
</gene>
<evidence type="ECO:0000256" key="2">
    <source>
        <dbReference type="ARBA" id="ARBA00009865"/>
    </source>
</evidence>
<dbReference type="Gene3D" id="2.115.10.20">
    <property type="entry name" value="Glycosyl hydrolase domain, family 43"/>
    <property type="match status" value="1"/>
</dbReference>
<dbReference type="InterPro" id="IPR050727">
    <property type="entry name" value="GH43_arabinanases"/>
</dbReference>
<name>A0ABS5K1Q6_9BACT</name>
<keyword evidence="4 5" id="KW-0326">Glycosidase</keyword>
<dbReference type="InterPro" id="IPR023296">
    <property type="entry name" value="Glyco_hydro_beta-prop_sf"/>
</dbReference>
<dbReference type="CDD" id="cd18830">
    <property type="entry name" value="GH43_CjArb43A-like"/>
    <property type="match status" value="1"/>
</dbReference>
<keyword evidence="3 5" id="KW-0378">Hydrolase</keyword>
<keyword evidence="6" id="KW-0732">Signal</keyword>
<evidence type="ECO:0000256" key="3">
    <source>
        <dbReference type="ARBA" id="ARBA00022801"/>
    </source>
</evidence>
<dbReference type="Pfam" id="PF04616">
    <property type="entry name" value="Glyco_hydro_43"/>
    <property type="match status" value="1"/>
</dbReference>